<dbReference type="InterPro" id="IPR050302">
    <property type="entry name" value="Rab_GAP_TBC_domain"/>
</dbReference>
<sequence>MKKFPFFKQEYHHKDDFSADSSQIEEQLNNGELRDSLIQEGRYNQLPSYRKVHASFTSQKSSMYLINQIQNISDQFQQQFLSHQLQDKLQQQGSSSLAITERTLNTQTLTNIKTFSNSENLQIVDIIFDERIIKQILAFLSISDIIYLFDVYLLLERSLQSKKSGLSIEMKSKSLFQISFSPTKRQFAEEITNRLISSHFSLYECQKFFEIIIRYDGLIKQFPDLYEQKNRLQTDYEQDIQKDVERTFYDTKYLNNQIYLNQLIQILTALSHSVSDVGYIQGWNQIAGVFVKNQFSPQLIYWIINFIMHKMQAKQLFLDNFKAARVLDYQFEIICKNYIPDLYSYLKKYEFDLNYFSNSWFLTLFSFELPYSCVLRVWMLFLLKGWKYLIKIGIAILKIVKQKIMSSADEDEINQFLKKHICNHFQINPSDQQTLFDVAKQVKVSNTLLDKLDQLYKNSFPELKMNIKIKSIKIGQNKQKTIIELEKEQIVSNRQSIENWSVEEEAGTDTIQQEQNGNSIFNRRATLEHNYYIGGQKRQNSQNALPSQSAISKTQILQQNDQQNINQANDATLNGKPSQIIKRNSDITQNVNNSSSKSLKITKIIGQSHIPYSRATNSVVLNNNQQQTYTNASNNNFSQIYQTPCKNQLHIALSNSKVINTNQNQVSHLQLNSNNQSESTDQQATNRNTIFQNKSSIKKDIETQLPSLQTQTTLSSQNQINFQQNSSVFSSTAETRKNEGNCTIQQCNSLLQSQNSQREDISYNTSNSQCNFSCALKQTQINNHQNYQLASIPEQVNGNISNTQQNNYQNPSSNSIQNSQNKQDFSKQTNYQNPNHLQYYNYNNNNGSLWPSSSTASQKQEQSSFVSNNQAQQQQHTERITLSMLNLINKSKNYSKDCSPNPNLNRFEDKFQVDNQSIISSKKSTEVVGIKSTQSLSSPTTLNGKYKTESHSYNQLMQPKEEKKQATQTKDSQLIQNNQIQEQQIEQKNQQQNKQQLSQKYQYQNTKTNNAQMTNRQNESNSSFFQKIINIFRTKENQASYQANKNYAHLKETQDSPHQQSNNLQNAQNHSFNKQQRNKSFDVIGVIENASIQQINSGLITGGAINRKYSNNEFRNFQTEISIRNLNDLSHESISDEGQQQTYQEQDLSNNNTNRFATSRKCSIQNGTISNPQFPTSAKRNYQDNQENLVSKKIPIERAMSFKKTIQNEPNLDKGKKQKIINNYFISQTQPDYMDSPIAVESSSEKTNYQDSYKNNSSYKKKNQFEEKNGYSQQQFLNQIRQQQQQNIIQSKQAFSKNNNNNGSLISNGSQKFINNPQPAQGYLHLQQNQIDQHSKSQAYIYNQPTTNNFKRFPLTSQISSKRGETDYQQSPIEKGIKNQIIKASSQITTSALSPAKQQQKEEENASVDDSADVVSIKLRGKQKNLTKISTKTINQISPSDYKLQIFQGVKISTSNVKSYVPQEFASEQKSPIQFQQTNTTQAVQPFDAYNYSSSKKTFNDISEFNHTSSNSVRVFNCKSNTNLPCNEELSPTKDVGSINNNNFYYLGNPQYYQSNYKNKTEKSDHHLSLTSEIPYISKKEKYNQNQQQQNISISNTMNKNSYYCQSSQQLSSTQPSNLQQKNAQITQNPSSITSQLSIQIQKNYQSNPKNFQNNEYNSSQSNTILNRQSNPENQQSIIQQELVTQNTNSFFSSNQQQLFKKHSITVGNLELSNKKIQ</sequence>
<dbReference type="KEGG" id="tet:TTHERM_00048800"/>
<dbReference type="SUPFAM" id="SSF47923">
    <property type="entry name" value="Ypt/Rab-GAP domain of gyp1p"/>
    <property type="match status" value="2"/>
</dbReference>
<keyword evidence="4" id="KW-1185">Reference proteome</keyword>
<evidence type="ECO:0000313" key="4">
    <source>
        <dbReference type="Proteomes" id="UP000009168"/>
    </source>
</evidence>
<evidence type="ECO:0000256" key="1">
    <source>
        <dbReference type="SAM" id="MobiDB-lite"/>
    </source>
</evidence>
<dbReference type="OrthoDB" id="294251at2759"/>
<dbReference type="PROSITE" id="PS50086">
    <property type="entry name" value="TBC_RABGAP"/>
    <property type="match status" value="1"/>
</dbReference>
<dbReference type="HOGENOM" id="CLU_242126_0_0_1"/>
<dbReference type="Pfam" id="PF00566">
    <property type="entry name" value="RabGAP-TBC"/>
    <property type="match status" value="1"/>
</dbReference>
<dbReference type="Gene3D" id="1.10.8.270">
    <property type="entry name" value="putative rabgap domain of human tbc1 domain family member 14 like domains"/>
    <property type="match status" value="1"/>
</dbReference>
<feature type="compositionally biased region" description="Low complexity" evidence="1">
    <location>
        <begin position="830"/>
        <end position="846"/>
    </location>
</feature>
<feature type="compositionally biased region" description="Low complexity" evidence="1">
    <location>
        <begin position="801"/>
        <end position="821"/>
    </location>
</feature>
<feature type="compositionally biased region" description="Low complexity" evidence="1">
    <location>
        <begin position="1296"/>
        <end position="1310"/>
    </location>
</feature>
<dbReference type="PANTHER" id="PTHR47219">
    <property type="entry name" value="RAB GTPASE-ACTIVATING PROTEIN 1-LIKE"/>
    <property type="match status" value="1"/>
</dbReference>
<feature type="region of interest" description="Disordered" evidence="1">
    <location>
        <begin position="1296"/>
        <end position="1318"/>
    </location>
</feature>
<dbReference type="Gene3D" id="1.10.472.80">
    <property type="entry name" value="Ypt/Rab-GAP domain of gyp1p, domain 3"/>
    <property type="match status" value="1"/>
</dbReference>
<organism evidence="3 4">
    <name type="scientific">Tetrahymena thermophila (strain SB210)</name>
    <dbReference type="NCBI Taxonomy" id="312017"/>
    <lineage>
        <taxon>Eukaryota</taxon>
        <taxon>Sar</taxon>
        <taxon>Alveolata</taxon>
        <taxon>Ciliophora</taxon>
        <taxon>Intramacronucleata</taxon>
        <taxon>Oligohymenophorea</taxon>
        <taxon>Hymenostomatida</taxon>
        <taxon>Tetrahymenina</taxon>
        <taxon>Tetrahymenidae</taxon>
        <taxon>Tetrahymena</taxon>
    </lineage>
</organism>
<feature type="region of interest" description="Disordered" evidence="1">
    <location>
        <begin position="798"/>
        <end position="877"/>
    </location>
</feature>
<dbReference type="InParanoid" id="Q23DB0"/>
<feature type="region of interest" description="Disordered" evidence="1">
    <location>
        <begin position="1392"/>
        <end position="1411"/>
    </location>
</feature>
<feature type="compositionally biased region" description="Polar residues" evidence="1">
    <location>
        <begin position="847"/>
        <end position="875"/>
    </location>
</feature>
<gene>
    <name evidence="3" type="ORF">TTHERM_00048800</name>
</gene>
<reference evidence="4" key="1">
    <citation type="journal article" date="2006" name="PLoS Biol.">
        <title>Macronuclear genome sequence of the ciliate Tetrahymena thermophila, a model eukaryote.</title>
        <authorList>
            <person name="Eisen J.A."/>
            <person name="Coyne R.S."/>
            <person name="Wu M."/>
            <person name="Wu D."/>
            <person name="Thiagarajan M."/>
            <person name="Wortman J.R."/>
            <person name="Badger J.H."/>
            <person name="Ren Q."/>
            <person name="Amedeo P."/>
            <person name="Jones K.M."/>
            <person name="Tallon L.J."/>
            <person name="Delcher A.L."/>
            <person name="Salzberg S.L."/>
            <person name="Silva J.C."/>
            <person name="Haas B.J."/>
            <person name="Majoros W.H."/>
            <person name="Farzad M."/>
            <person name="Carlton J.M."/>
            <person name="Smith R.K. Jr."/>
            <person name="Garg J."/>
            <person name="Pearlman R.E."/>
            <person name="Karrer K.M."/>
            <person name="Sun L."/>
            <person name="Manning G."/>
            <person name="Elde N.C."/>
            <person name="Turkewitz A.P."/>
            <person name="Asai D.J."/>
            <person name="Wilkes D.E."/>
            <person name="Wang Y."/>
            <person name="Cai H."/>
            <person name="Collins K."/>
            <person name="Stewart B.A."/>
            <person name="Lee S.R."/>
            <person name="Wilamowska K."/>
            <person name="Weinberg Z."/>
            <person name="Ruzzo W.L."/>
            <person name="Wloga D."/>
            <person name="Gaertig J."/>
            <person name="Frankel J."/>
            <person name="Tsao C.-C."/>
            <person name="Gorovsky M.A."/>
            <person name="Keeling P.J."/>
            <person name="Waller R.F."/>
            <person name="Patron N.J."/>
            <person name="Cherry J.M."/>
            <person name="Stover N.A."/>
            <person name="Krieger C.J."/>
            <person name="del Toro C."/>
            <person name="Ryder H.F."/>
            <person name="Williamson S.C."/>
            <person name="Barbeau R.A."/>
            <person name="Hamilton E.P."/>
            <person name="Orias E."/>
        </authorList>
    </citation>
    <scope>NUCLEOTIDE SEQUENCE [LARGE SCALE GENOMIC DNA]</scope>
    <source>
        <strain evidence="4">SB210</strain>
    </source>
</reference>
<dbReference type="InterPro" id="IPR035969">
    <property type="entry name" value="Rab-GAP_TBC_sf"/>
</dbReference>
<feature type="region of interest" description="Disordered" evidence="1">
    <location>
        <begin position="1607"/>
        <end position="1631"/>
    </location>
</feature>
<feature type="domain" description="Rab-GAP TBC" evidence="2">
    <location>
        <begin position="223"/>
        <end position="385"/>
    </location>
</feature>
<dbReference type="GO" id="GO:0031267">
    <property type="term" value="F:small GTPase binding"/>
    <property type="evidence" value="ECO:0007669"/>
    <property type="project" value="TreeGrafter"/>
</dbReference>
<dbReference type="RefSeq" id="XP_001014776.2">
    <property type="nucleotide sequence ID" value="XM_001014776.2"/>
</dbReference>
<proteinExistence type="predicted"/>
<dbReference type="PANTHER" id="PTHR47219:SF9">
    <property type="entry name" value="GTPASE ACTIVATING PROTEIN AND CENTROSOME-ASSOCIATED, ISOFORM B"/>
    <property type="match status" value="1"/>
</dbReference>
<dbReference type="Proteomes" id="UP000009168">
    <property type="component" value="Unassembled WGS sequence"/>
</dbReference>
<dbReference type="EMBL" id="GG662712">
    <property type="protein sequence ID" value="EAR94327.2"/>
    <property type="molecule type" value="Genomic_DNA"/>
</dbReference>
<accession>Q23DB0</accession>
<dbReference type="SMART" id="SM00164">
    <property type="entry name" value="TBC"/>
    <property type="match status" value="1"/>
</dbReference>
<feature type="compositionally biased region" description="Low complexity" evidence="1">
    <location>
        <begin position="1607"/>
        <end position="1621"/>
    </location>
</feature>
<dbReference type="eggNOG" id="KOG4436">
    <property type="taxonomic scope" value="Eukaryota"/>
</dbReference>
<dbReference type="GO" id="GO:0005096">
    <property type="term" value="F:GTPase activator activity"/>
    <property type="evidence" value="ECO:0007669"/>
    <property type="project" value="TreeGrafter"/>
</dbReference>
<protein>
    <submittedName>
        <fullName evidence="3">Rab-GTPase-TBC domain protein</fullName>
    </submittedName>
</protein>
<evidence type="ECO:0000313" key="3">
    <source>
        <dbReference type="EMBL" id="EAR94327.2"/>
    </source>
</evidence>
<name>Q23DB0_TETTS</name>
<dbReference type="InterPro" id="IPR000195">
    <property type="entry name" value="Rab-GAP-TBC_dom"/>
</dbReference>
<dbReference type="GeneID" id="7839753"/>
<evidence type="ECO:0000259" key="2">
    <source>
        <dbReference type="PROSITE" id="PS50086"/>
    </source>
</evidence>